<evidence type="ECO:0000313" key="2">
    <source>
        <dbReference type="Proteomes" id="UP000177167"/>
    </source>
</evidence>
<proteinExistence type="predicted"/>
<dbReference type="AlphaFoldDB" id="A0A1F8F7N6"/>
<reference evidence="1 2" key="1">
    <citation type="journal article" date="2016" name="Nat. Commun.">
        <title>Thousands of microbial genomes shed light on interconnected biogeochemical processes in an aquifer system.</title>
        <authorList>
            <person name="Anantharaman K."/>
            <person name="Brown C.T."/>
            <person name="Hug L.A."/>
            <person name="Sharon I."/>
            <person name="Castelle C.J."/>
            <person name="Probst A.J."/>
            <person name="Thomas B.C."/>
            <person name="Singh A."/>
            <person name="Wilkins M.J."/>
            <person name="Karaoz U."/>
            <person name="Brodie E.L."/>
            <person name="Williams K.H."/>
            <person name="Hubbard S.S."/>
            <person name="Banfield J.F."/>
        </authorList>
    </citation>
    <scope>NUCLEOTIDE SEQUENCE [LARGE SCALE GENOMIC DNA]</scope>
</reference>
<sequence>MLFDFQVILHFLYSIFQHRVPGPKNSKYVIITKDKKFLTSAQKEWREKAKKRTRPRLSFGPNFVRNGKLVICVECIESKTYGSDRYDDRTAVIDRLNRRFGHSAS</sequence>
<dbReference type="Proteomes" id="UP000177167">
    <property type="component" value="Unassembled WGS sequence"/>
</dbReference>
<gene>
    <name evidence="1" type="ORF">A3J46_03305</name>
</gene>
<name>A0A1F8F7N6_9BACT</name>
<organism evidence="1 2">
    <name type="scientific">Candidatus Yanofskybacteria bacterium RIFCSPHIGHO2_02_FULL_41_11</name>
    <dbReference type="NCBI Taxonomy" id="1802675"/>
    <lineage>
        <taxon>Bacteria</taxon>
        <taxon>Candidatus Yanofskyibacteriota</taxon>
    </lineage>
</organism>
<protein>
    <submittedName>
        <fullName evidence="1">Uncharacterized protein</fullName>
    </submittedName>
</protein>
<comment type="caution">
    <text evidence="1">The sequence shown here is derived from an EMBL/GenBank/DDBJ whole genome shotgun (WGS) entry which is preliminary data.</text>
</comment>
<accession>A0A1F8F7N6</accession>
<evidence type="ECO:0000313" key="1">
    <source>
        <dbReference type="EMBL" id="OGN09135.1"/>
    </source>
</evidence>
<dbReference type="EMBL" id="MGJP01000043">
    <property type="protein sequence ID" value="OGN09135.1"/>
    <property type="molecule type" value="Genomic_DNA"/>
</dbReference>